<dbReference type="SUPFAM" id="SSF57701">
    <property type="entry name" value="Zn2/Cys6 DNA-binding domain"/>
    <property type="match status" value="1"/>
</dbReference>
<organism evidence="10 11">
    <name type="scientific">Talaromyces marneffei (strain ATCC 18224 / CBS 334.59 / QM 7333)</name>
    <name type="common">Penicillium marneffei</name>
    <dbReference type="NCBI Taxonomy" id="441960"/>
    <lineage>
        <taxon>Eukaryota</taxon>
        <taxon>Fungi</taxon>
        <taxon>Dikarya</taxon>
        <taxon>Ascomycota</taxon>
        <taxon>Pezizomycotina</taxon>
        <taxon>Eurotiomycetes</taxon>
        <taxon>Eurotiomycetidae</taxon>
        <taxon>Eurotiales</taxon>
        <taxon>Trichocomaceae</taxon>
        <taxon>Talaromyces</taxon>
        <taxon>Talaromyces sect. Talaromyces</taxon>
    </lineage>
</organism>
<dbReference type="InterPro" id="IPR052478">
    <property type="entry name" value="Metabolite_Synth_Reg"/>
</dbReference>
<evidence type="ECO:0000256" key="5">
    <source>
        <dbReference type="ARBA" id="ARBA00023163"/>
    </source>
</evidence>
<keyword evidence="11" id="KW-1185">Reference proteome</keyword>
<keyword evidence="8" id="KW-0472">Membrane</keyword>
<dbReference type="Gene3D" id="4.10.240.10">
    <property type="entry name" value="Zn(2)-C6 fungal-type DNA-binding domain"/>
    <property type="match status" value="1"/>
</dbReference>
<name>B6QLT7_TALMQ</name>
<evidence type="ECO:0000256" key="2">
    <source>
        <dbReference type="ARBA" id="ARBA00022833"/>
    </source>
</evidence>
<dbReference type="SMART" id="SM00066">
    <property type="entry name" value="GAL4"/>
    <property type="match status" value="1"/>
</dbReference>
<dbReference type="PROSITE" id="PS00463">
    <property type="entry name" value="ZN2_CY6_FUNGAL_1"/>
    <property type="match status" value="1"/>
</dbReference>
<feature type="region of interest" description="Disordered" evidence="7">
    <location>
        <begin position="593"/>
        <end position="699"/>
    </location>
</feature>
<reference evidence="11" key="1">
    <citation type="journal article" date="2015" name="Genome Announc.">
        <title>Genome sequence of the AIDS-associated pathogen Penicillium marneffei (ATCC18224) and its near taxonomic relative Talaromyces stipitatus (ATCC10500).</title>
        <authorList>
            <person name="Nierman W.C."/>
            <person name="Fedorova-Abrams N.D."/>
            <person name="Andrianopoulos A."/>
        </authorList>
    </citation>
    <scope>NUCLEOTIDE SEQUENCE [LARGE SCALE GENOMIC DNA]</scope>
    <source>
        <strain evidence="11">ATCC 18224 / CBS 334.59 / QM 7333</strain>
    </source>
</reference>
<dbReference type="OrthoDB" id="9986881at2759"/>
<evidence type="ECO:0000256" key="1">
    <source>
        <dbReference type="ARBA" id="ARBA00022723"/>
    </source>
</evidence>
<dbReference type="PANTHER" id="PTHR31779:SF5">
    <property type="entry name" value="ZN(II)2CYS6 TRANSCRIPTION FACTOR (EUROFUNG)"/>
    <property type="match status" value="1"/>
</dbReference>
<dbReference type="AlphaFoldDB" id="B6QLT7"/>
<evidence type="ECO:0000256" key="8">
    <source>
        <dbReference type="SAM" id="Phobius"/>
    </source>
</evidence>
<evidence type="ECO:0000313" key="10">
    <source>
        <dbReference type="EMBL" id="EEA22064.1"/>
    </source>
</evidence>
<evidence type="ECO:0000313" key="11">
    <source>
        <dbReference type="Proteomes" id="UP000001294"/>
    </source>
</evidence>
<feature type="region of interest" description="Disordered" evidence="7">
    <location>
        <begin position="858"/>
        <end position="896"/>
    </location>
</feature>
<dbReference type="HOGENOM" id="CLU_322905_0_0_1"/>
<feature type="compositionally biased region" description="Pro residues" evidence="7">
    <location>
        <begin position="639"/>
        <end position="657"/>
    </location>
</feature>
<dbReference type="Pfam" id="PF00172">
    <property type="entry name" value="Zn_clus"/>
    <property type="match status" value="1"/>
</dbReference>
<evidence type="ECO:0000256" key="6">
    <source>
        <dbReference type="ARBA" id="ARBA00023242"/>
    </source>
</evidence>
<keyword evidence="6" id="KW-0539">Nucleus</keyword>
<keyword evidence="8" id="KW-0812">Transmembrane</keyword>
<keyword evidence="5" id="KW-0804">Transcription</keyword>
<dbReference type="PROSITE" id="PS50048">
    <property type="entry name" value="ZN2_CY6_FUNGAL_2"/>
    <property type="match status" value="1"/>
</dbReference>
<evidence type="ECO:0000259" key="9">
    <source>
        <dbReference type="PROSITE" id="PS50048"/>
    </source>
</evidence>
<protein>
    <submittedName>
        <fullName evidence="10">C6 transcription factor, putative</fullName>
    </submittedName>
</protein>
<evidence type="ECO:0000256" key="3">
    <source>
        <dbReference type="ARBA" id="ARBA00023015"/>
    </source>
</evidence>
<dbReference type="Proteomes" id="UP000001294">
    <property type="component" value="Unassembled WGS sequence"/>
</dbReference>
<proteinExistence type="predicted"/>
<feature type="region of interest" description="Disordered" evidence="7">
    <location>
        <begin position="53"/>
        <end position="85"/>
    </location>
</feature>
<feature type="domain" description="Zn(2)-C6 fungal-type" evidence="9">
    <location>
        <begin position="13"/>
        <end position="42"/>
    </location>
</feature>
<dbReference type="PhylomeDB" id="B6QLT7"/>
<dbReference type="GO" id="GO:0009410">
    <property type="term" value="P:response to xenobiotic stimulus"/>
    <property type="evidence" value="ECO:0007669"/>
    <property type="project" value="TreeGrafter"/>
</dbReference>
<dbReference type="NCBIfam" id="NF033635">
    <property type="entry name" value="SLATT_fungal"/>
    <property type="match status" value="1"/>
</dbReference>
<evidence type="ECO:0000256" key="4">
    <source>
        <dbReference type="ARBA" id="ARBA00023125"/>
    </source>
</evidence>
<dbReference type="InterPro" id="IPR036864">
    <property type="entry name" value="Zn2-C6_fun-type_DNA-bd_sf"/>
</dbReference>
<sequence length="896" mass="99187">METPRKRRRTKLACDPCRSRKRKCDGHLPCETCVQFEYDCYYASAGSKRASIRRQSLEQEHSHISSISPNSDHGPMPTNKVQLHGTPRNRLVSPAISNNANTQMESLEANSGAAFVRRLGLKIDPYNAPRLHLFAWNAGDRLAGCPPGSRRRVTNILTKAEMRHLALIYFEKVAYAYGFIDSDVFFHHLEERWGTTSPAKVGDDTYDPVFCGVAALGLLFSQRFPSAFEPDLVETARALLEQHSLSTPPSINTVTGWVLRVAYLRMTSLPHTTWLASCSLMHLIEAARIHLESPSRTVFEGSSEYENIDLDIRRRLWGMAQHLNIWASFDLGRTKITLSGASTKPVAPKAGDYTSQLLGLIPLTEPLDPTKTRSVEDLEADLNRVLDENRERPPVIMAQVNLMLCIFRRLRAQKSNMLNLQADRILALVVKGLRAARQMVADSSPWHHVANVPFQAICLLLAIDSRASLALLGDAMSTLELVANTWNNAMMREAYNTAYLLILLHQRRKEEDAKALRDVLNIHSAAPAITLNTSSQITGVEFLWLEDLIADMPSLREFDLEQFLVQDAMQPQDSEVGTGACVTREFDQWPSGRLHADAHHDEPTESSPLLPKTDKKKQSEPQSQPQQGNSSKKTDTTPPAQPQPQPQAPPQPPPQPQPTASIGPPMDVKPTGPDGASGATAAAPAQAWPAPAGLPPRDDDDERLIIFRRAVGINYHLAATDTVTMEEGRREAMGIYRAVINAKRAKTWQFRSLWCVVLVCHFAQIIIGAALTALGPLASDHGIIITILGALNTVIAGLLALVSGQGLPERIQKDEIGYRKIQDWIEETESLLSVGIIGRNRKEVGLLVEEAFKKYNAAKSNEENNRPSAYVNAPEEPSRATFDGGNQASTQSIPWK</sequence>
<feature type="compositionally biased region" description="Low complexity" evidence="7">
    <location>
        <begin position="670"/>
        <end position="691"/>
    </location>
</feature>
<feature type="transmembrane region" description="Helical" evidence="8">
    <location>
        <begin position="781"/>
        <end position="802"/>
    </location>
</feature>
<dbReference type="GO" id="GO:0000981">
    <property type="term" value="F:DNA-binding transcription factor activity, RNA polymerase II-specific"/>
    <property type="evidence" value="ECO:0007669"/>
    <property type="project" value="InterPro"/>
</dbReference>
<feature type="compositionally biased region" description="Low complexity" evidence="7">
    <location>
        <begin position="620"/>
        <end position="631"/>
    </location>
</feature>
<dbReference type="GO" id="GO:0008270">
    <property type="term" value="F:zinc ion binding"/>
    <property type="evidence" value="ECO:0007669"/>
    <property type="project" value="InterPro"/>
</dbReference>
<evidence type="ECO:0000256" key="7">
    <source>
        <dbReference type="SAM" id="MobiDB-lite"/>
    </source>
</evidence>
<dbReference type="InterPro" id="IPR001138">
    <property type="entry name" value="Zn2Cys6_DnaBD"/>
</dbReference>
<dbReference type="CDD" id="cd12148">
    <property type="entry name" value="fungal_TF_MHR"/>
    <property type="match status" value="1"/>
</dbReference>
<dbReference type="InterPro" id="IPR041622">
    <property type="entry name" value="SLATT_fungi"/>
</dbReference>
<feature type="compositionally biased region" description="Polar residues" evidence="7">
    <location>
        <begin position="884"/>
        <end position="896"/>
    </location>
</feature>
<accession>B6QLT7</accession>
<dbReference type="EMBL" id="DS995903">
    <property type="protein sequence ID" value="EEA22064.1"/>
    <property type="molecule type" value="Genomic_DNA"/>
</dbReference>
<gene>
    <name evidence="10" type="ORF">PMAA_058440</name>
</gene>
<keyword evidence="8" id="KW-1133">Transmembrane helix</keyword>
<dbReference type="Pfam" id="PF18142">
    <property type="entry name" value="SLATT_fungal"/>
    <property type="match status" value="1"/>
</dbReference>
<feature type="transmembrane region" description="Helical" evidence="8">
    <location>
        <begin position="753"/>
        <end position="775"/>
    </location>
</feature>
<dbReference type="GO" id="GO:0003677">
    <property type="term" value="F:DNA binding"/>
    <property type="evidence" value="ECO:0007669"/>
    <property type="project" value="UniProtKB-KW"/>
</dbReference>
<keyword evidence="4" id="KW-0238">DNA-binding</keyword>
<keyword evidence="2" id="KW-0862">Zinc</keyword>
<feature type="compositionally biased region" description="Basic and acidic residues" evidence="7">
    <location>
        <begin position="594"/>
        <end position="603"/>
    </location>
</feature>
<dbReference type="PANTHER" id="PTHR31779">
    <property type="entry name" value="2-NITROPROPANE DIOXYGENASE FAMILY, PUTATIVE (AFU_ORTHOLOGUE AFUA_2G17430)-RELATED"/>
    <property type="match status" value="1"/>
</dbReference>
<dbReference type="VEuPathDB" id="FungiDB:PMAA_058440"/>
<keyword evidence="1" id="KW-0479">Metal-binding</keyword>
<keyword evidence="3" id="KW-0805">Transcription regulation</keyword>
<dbReference type="CDD" id="cd00067">
    <property type="entry name" value="GAL4"/>
    <property type="match status" value="1"/>
</dbReference>